<comment type="caution">
    <text evidence="2">The sequence shown here is derived from an EMBL/GenBank/DDBJ whole genome shotgun (WGS) entry which is preliminary data.</text>
</comment>
<dbReference type="GO" id="GO:0008168">
    <property type="term" value="F:methyltransferase activity"/>
    <property type="evidence" value="ECO:0007669"/>
    <property type="project" value="UniProtKB-KW"/>
</dbReference>
<dbReference type="SUPFAM" id="SSF53335">
    <property type="entry name" value="S-adenosyl-L-methionine-dependent methyltransferases"/>
    <property type="match status" value="1"/>
</dbReference>
<gene>
    <name evidence="2" type="ORF">OF850_14615</name>
</gene>
<dbReference type="Proteomes" id="UP001526430">
    <property type="component" value="Unassembled WGS sequence"/>
</dbReference>
<dbReference type="PANTHER" id="PTHR34203:SF13">
    <property type="entry name" value="EXPRESSED PROTEIN"/>
    <property type="match status" value="1"/>
</dbReference>
<dbReference type="Pfam" id="PF05050">
    <property type="entry name" value="Methyltransf_21"/>
    <property type="match status" value="1"/>
</dbReference>
<evidence type="ECO:0000259" key="1">
    <source>
        <dbReference type="Pfam" id="PF05050"/>
    </source>
</evidence>
<dbReference type="InterPro" id="IPR006342">
    <property type="entry name" value="FkbM_mtfrase"/>
</dbReference>
<proteinExistence type="predicted"/>
<sequence>MRAATRDHSIFQQVWVKREYDLARAAPHQFSALMETYRAALAQGRRPLILDAGAHVGMSVLWWRRLFPEARIVAIEPSSANLAILRQNVADEPDVLVLHAAIAGSPGRLRVADPTACGSAIRFSPEGKGEDVPALTVAQILEKVGADEIFLAKIDIEGGEASLFAGELGWLDRTQALVVETHDWLFPGEATSRALFAAISTRSFDFLTSGENVLLFRT</sequence>
<name>A0ABT3NXG3_9PROT</name>
<keyword evidence="2" id="KW-0808">Transferase</keyword>
<dbReference type="Gene3D" id="3.40.50.150">
    <property type="entry name" value="Vaccinia Virus protein VP39"/>
    <property type="match status" value="1"/>
</dbReference>
<dbReference type="NCBIfam" id="TIGR01444">
    <property type="entry name" value="fkbM_fam"/>
    <property type="match status" value="1"/>
</dbReference>
<dbReference type="InterPro" id="IPR029063">
    <property type="entry name" value="SAM-dependent_MTases_sf"/>
</dbReference>
<dbReference type="RefSeq" id="WP_301590996.1">
    <property type="nucleotide sequence ID" value="NZ_JAPFQI010000011.1"/>
</dbReference>
<feature type="domain" description="Methyltransferase FkbM" evidence="1">
    <location>
        <begin position="51"/>
        <end position="185"/>
    </location>
</feature>
<dbReference type="PANTHER" id="PTHR34203">
    <property type="entry name" value="METHYLTRANSFERASE, FKBM FAMILY PROTEIN"/>
    <property type="match status" value="1"/>
</dbReference>
<dbReference type="EMBL" id="JAPFQI010000011">
    <property type="protein sequence ID" value="MCW8086867.1"/>
    <property type="molecule type" value="Genomic_DNA"/>
</dbReference>
<protein>
    <submittedName>
        <fullName evidence="2">FkbM family methyltransferase</fullName>
    </submittedName>
</protein>
<evidence type="ECO:0000313" key="2">
    <source>
        <dbReference type="EMBL" id="MCW8086867.1"/>
    </source>
</evidence>
<organism evidence="2 3">
    <name type="scientific">Sabulicella glaciei</name>
    <dbReference type="NCBI Taxonomy" id="2984948"/>
    <lineage>
        <taxon>Bacteria</taxon>
        <taxon>Pseudomonadati</taxon>
        <taxon>Pseudomonadota</taxon>
        <taxon>Alphaproteobacteria</taxon>
        <taxon>Acetobacterales</taxon>
        <taxon>Acetobacteraceae</taxon>
        <taxon>Sabulicella</taxon>
    </lineage>
</organism>
<dbReference type="InterPro" id="IPR052514">
    <property type="entry name" value="SAM-dependent_MTase"/>
</dbReference>
<reference evidence="2 3" key="1">
    <citation type="submission" date="2022-10" db="EMBL/GenBank/DDBJ databases">
        <title>Roseococcus glaciei nov., sp. nov., isolated from glacier.</title>
        <authorList>
            <person name="Liu Q."/>
            <person name="Xin Y.-H."/>
        </authorList>
    </citation>
    <scope>NUCLEOTIDE SEQUENCE [LARGE SCALE GENOMIC DNA]</scope>
    <source>
        <strain evidence="2 3">MDT2-1-1</strain>
    </source>
</reference>
<accession>A0ABT3NXG3</accession>
<keyword evidence="3" id="KW-1185">Reference proteome</keyword>
<dbReference type="GO" id="GO:0032259">
    <property type="term" value="P:methylation"/>
    <property type="evidence" value="ECO:0007669"/>
    <property type="project" value="UniProtKB-KW"/>
</dbReference>
<keyword evidence="2" id="KW-0489">Methyltransferase</keyword>
<evidence type="ECO:0000313" key="3">
    <source>
        <dbReference type="Proteomes" id="UP001526430"/>
    </source>
</evidence>